<dbReference type="InterPro" id="IPR018060">
    <property type="entry name" value="HTH_AraC"/>
</dbReference>
<dbReference type="Pfam" id="PF12833">
    <property type="entry name" value="HTH_18"/>
    <property type="match status" value="1"/>
</dbReference>
<keyword evidence="1" id="KW-0805">Transcription regulation</keyword>
<reference evidence="5 6" key="1">
    <citation type="submission" date="2021-03" db="EMBL/GenBank/DDBJ databases">
        <title>Aliifodinibius sp. nov., a new bacterium isolated from saline soil.</title>
        <authorList>
            <person name="Galisteo C."/>
            <person name="De La Haba R."/>
            <person name="Sanchez-Porro C."/>
            <person name="Ventosa A."/>
        </authorList>
    </citation>
    <scope>NUCLEOTIDE SEQUENCE [LARGE SCALE GENOMIC DNA]</scope>
    <source>
        <strain evidence="5 6">1BSP15-2V2</strain>
    </source>
</reference>
<dbReference type="PROSITE" id="PS01124">
    <property type="entry name" value="HTH_ARAC_FAMILY_2"/>
    <property type="match status" value="1"/>
</dbReference>
<comment type="caution">
    <text evidence="5">The sequence shown here is derived from an EMBL/GenBank/DDBJ whole genome shotgun (WGS) entry which is preliminary data.</text>
</comment>
<proteinExistence type="predicted"/>
<dbReference type="InterPro" id="IPR020449">
    <property type="entry name" value="Tscrpt_reg_AraC-type_HTH"/>
</dbReference>
<name>A0ABT3PKJ6_9BACT</name>
<dbReference type="SUPFAM" id="SSF46689">
    <property type="entry name" value="Homeodomain-like"/>
    <property type="match status" value="1"/>
</dbReference>
<gene>
    <name evidence="5" type="ORF">J6I44_05970</name>
</gene>
<dbReference type="SMART" id="SM00342">
    <property type="entry name" value="HTH_ARAC"/>
    <property type="match status" value="1"/>
</dbReference>
<protein>
    <submittedName>
        <fullName evidence="5">AraC family transcriptional regulator</fullName>
    </submittedName>
</protein>
<evidence type="ECO:0000256" key="3">
    <source>
        <dbReference type="ARBA" id="ARBA00023163"/>
    </source>
</evidence>
<evidence type="ECO:0000256" key="1">
    <source>
        <dbReference type="ARBA" id="ARBA00023015"/>
    </source>
</evidence>
<keyword evidence="2" id="KW-0238">DNA-binding</keyword>
<evidence type="ECO:0000256" key="2">
    <source>
        <dbReference type="ARBA" id="ARBA00023125"/>
    </source>
</evidence>
<dbReference type="Proteomes" id="UP001207918">
    <property type="component" value="Unassembled WGS sequence"/>
</dbReference>
<dbReference type="PANTHER" id="PTHR43280:SF32">
    <property type="entry name" value="TRANSCRIPTIONAL REGULATORY PROTEIN"/>
    <property type="match status" value="1"/>
</dbReference>
<sequence>MEIKKLTNSEDINIDHIHLKGFKVYEVGSDIDGLPFYGRKDFYKICLHNGNSIIRYADKEIEINATTLFFGTPHTPYSWEVISATGNSYACLFSEEFLKNRSHPKSLEQSPLFDVEASPVYSLNEEQATSITDLFQKMLAEQNQTYHYKNEVIRSYVNLIIHESLKMQPSGSLSNHHNAASRITSLFLELLERQFPIESPHHPLQLNAPTDYAEKLNVHVNHLNRSVKEVTGQSTSKHISERIIVEAKALLKHTDCNVSDIAYALGFEYSTYFSNYFKRNTGTTPTSVRQIETV</sequence>
<evidence type="ECO:0000259" key="4">
    <source>
        <dbReference type="PROSITE" id="PS01124"/>
    </source>
</evidence>
<dbReference type="Gene3D" id="1.10.10.60">
    <property type="entry name" value="Homeodomain-like"/>
    <property type="match status" value="1"/>
</dbReference>
<dbReference type="PRINTS" id="PR00032">
    <property type="entry name" value="HTHARAC"/>
</dbReference>
<dbReference type="RefSeq" id="WP_265765096.1">
    <property type="nucleotide sequence ID" value="NZ_JAGGJA010000003.1"/>
</dbReference>
<organism evidence="5 6">
    <name type="scientific">Fodinibius salsisoli</name>
    <dbReference type="NCBI Taxonomy" id="2820877"/>
    <lineage>
        <taxon>Bacteria</taxon>
        <taxon>Pseudomonadati</taxon>
        <taxon>Balneolota</taxon>
        <taxon>Balneolia</taxon>
        <taxon>Balneolales</taxon>
        <taxon>Balneolaceae</taxon>
        <taxon>Fodinibius</taxon>
    </lineage>
</organism>
<feature type="domain" description="HTH araC/xylS-type" evidence="4">
    <location>
        <begin position="211"/>
        <end position="291"/>
    </location>
</feature>
<dbReference type="EMBL" id="JAGGJA010000003">
    <property type="protein sequence ID" value="MCW9706390.1"/>
    <property type="molecule type" value="Genomic_DNA"/>
</dbReference>
<evidence type="ECO:0000313" key="6">
    <source>
        <dbReference type="Proteomes" id="UP001207918"/>
    </source>
</evidence>
<dbReference type="PANTHER" id="PTHR43280">
    <property type="entry name" value="ARAC-FAMILY TRANSCRIPTIONAL REGULATOR"/>
    <property type="match status" value="1"/>
</dbReference>
<dbReference type="InterPro" id="IPR009057">
    <property type="entry name" value="Homeodomain-like_sf"/>
</dbReference>
<keyword evidence="3" id="KW-0804">Transcription</keyword>
<accession>A0ABT3PKJ6</accession>
<keyword evidence="6" id="KW-1185">Reference proteome</keyword>
<evidence type="ECO:0000313" key="5">
    <source>
        <dbReference type="EMBL" id="MCW9706390.1"/>
    </source>
</evidence>